<comment type="caution">
    <text evidence="2">The sequence shown here is derived from an EMBL/GenBank/DDBJ whole genome shotgun (WGS) entry which is preliminary data.</text>
</comment>
<reference evidence="2" key="1">
    <citation type="submission" date="2022-11" db="EMBL/GenBank/DDBJ databases">
        <title>Hoeflea poritis sp. nov., isolated from scleractinian coral Porites lutea.</title>
        <authorList>
            <person name="Zhang G."/>
            <person name="Wei Q."/>
            <person name="Cai L."/>
        </authorList>
    </citation>
    <scope>NUCLEOTIDE SEQUENCE</scope>
    <source>
        <strain evidence="2">E7-10</strain>
    </source>
</reference>
<organism evidence="2 3">
    <name type="scientific">Hoeflea poritis</name>
    <dbReference type="NCBI Taxonomy" id="2993659"/>
    <lineage>
        <taxon>Bacteria</taxon>
        <taxon>Pseudomonadati</taxon>
        <taxon>Pseudomonadota</taxon>
        <taxon>Alphaproteobacteria</taxon>
        <taxon>Hyphomicrobiales</taxon>
        <taxon>Rhizobiaceae</taxon>
        <taxon>Hoeflea</taxon>
    </lineage>
</organism>
<sequence length="101" mass="11379">MTKKIILSLCLLIVSLPAHAISRYSTPTLTCDRIQQILRAENSAILRYPSPRISDLTLYDVYVSEGRFCAAGERGVTAYVPASDTRQCRVLECKERTDNDR</sequence>
<dbReference type="Proteomes" id="UP001148313">
    <property type="component" value="Unassembled WGS sequence"/>
</dbReference>
<keyword evidence="1" id="KW-0732">Signal</keyword>
<proteinExistence type="predicted"/>
<evidence type="ECO:0000256" key="1">
    <source>
        <dbReference type="SAM" id="SignalP"/>
    </source>
</evidence>
<gene>
    <name evidence="2" type="ORF">OOZ53_15865</name>
</gene>
<feature type="signal peptide" evidence="1">
    <location>
        <begin position="1"/>
        <end position="20"/>
    </location>
</feature>
<evidence type="ECO:0000313" key="2">
    <source>
        <dbReference type="EMBL" id="MDA4846837.1"/>
    </source>
</evidence>
<protein>
    <submittedName>
        <fullName evidence="2">Uncharacterized protein</fullName>
    </submittedName>
</protein>
<keyword evidence="3" id="KW-1185">Reference proteome</keyword>
<accession>A0ABT4VQ56</accession>
<dbReference type="EMBL" id="JAPJZH010000009">
    <property type="protein sequence ID" value="MDA4846837.1"/>
    <property type="molecule type" value="Genomic_DNA"/>
</dbReference>
<feature type="chain" id="PRO_5046940882" evidence="1">
    <location>
        <begin position="21"/>
        <end position="101"/>
    </location>
</feature>
<evidence type="ECO:0000313" key="3">
    <source>
        <dbReference type="Proteomes" id="UP001148313"/>
    </source>
</evidence>
<name>A0ABT4VQ56_9HYPH</name>
<dbReference type="RefSeq" id="WP_271090628.1">
    <property type="nucleotide sequence ID" value="NZ_JAPJZH010000009.1"/>
</dbReference>